<evidence type="ECO:0000313" key="5">
    <source>
        <dbReference type="Proteomes" id="UP000237271"/>
    </source>
</evidence>
<dbReference type="Pfam" id="PF14214">
    <property type="entry name" value="Helitron_like_N"/>
    <property type="match status" value="1"/>
</dbReference>
<keyword evidence="5" id="KW-1185">Reference proteome</keyword>
<comment type="caution">
    <text evidence="4">The sequence shown here is derived from an EMBL/GenBank/DDBJ whole genome shotgun (WGS) entry which is preliminary data.</text>
</comment>
<evidence type="ECO:0000313" key="4">
    <source>
        <dbReference type="EMBL" id="POM75858.1"/>
    </source>
</evidence>
<dbReference type="OrthoDB" id="124644at2759"/>
<dbReference type="AlphaFoldDB" id="A0A2P4YDI6"/>
<feature type="domain" description="DUF6570" evidence="3">
    <location>
        <begin position="95"/>
        <end position="223"/>
    </location>
</feature>
<proteinExistence type="predicted"/>
<feature type="compositionally biased region" description="Basic and acidic residues" evidence="1">
    <location>
        <begin position="20"/>
        <end position="40"/>
    </location>
</feature>
<feature type="region of interest" description="Disordered" evidence="1">
    <location>
        <begin position="241"/>
        <end position="263"/>
    </location>
</feature>
<dbReference type="EMBL" id="NCKW01003627">
    <property type="protein sequence ID" value="POM75858.1"/>
    <property type="molecule type" value="Genomic_DNA"/>
</dbReference>
<feature type="non-terminal residue" evidence="4">
    <location>
        <position position="895"/>
    </location>
</feature>
<dbReference type="InterPro" id="IPR046700">
    <property type="entry name" value="DUF6570"/>
</dbReference>
<feature type="domain" description="Helitron helicase-like" evidence="2">
    <location>
        <begin position="356"/>
        <end position="581"/>
    </location>
</feature>
<dbReference type="Pfam" id="PF20209">
    <property type="entry name" value="DUF6570"/>
    <property type="match status" value="1"/>
</dbReference>
<sequence>MVFSVEERRERHRLAVQRNRAREGPEARAERLRRQRERQQRLRTSRGRNEVHETVEESQQSWLDGGGMLLSKRGIHPAGYIQVCQECNASLAKQLLPKFSIKNGFYVGSLPNRLTNTTLPERLMTQTVMISAVTRVMRGGSHRAIRSHCLAFDSMPGPAATLLPTSAHNISCYRVVMAGPFTTEQHARVRQMHLVRRQMVEDLLTFYCEYNVLYEDVTVDCSGLASEVVAEHLICEEADADVEASDVDTESDRVGSSTELGDADGETDVVEHRVVFIAADREVNTRDRPPVPAEVVELPTQRNSQPQFLVRHSSRFANNNDFLFARMFPHLFPYGRGHPSKKRQIPVSLEACIRYYCQLSSRRFAEDELFTLVGFDHLTVQRMYLQVALKCQRDPARFERYSSISEASLKEALEEKERNRQGRTTAVNGDNSSASTFLKTVELSSGVIWGSDAERAQCRRRAFAYQARYGQPALFATLTPNVADSLVMAHYTGISSVETLFDADLDQLPRRSVLHSASLRNDVASARLFMYNMDAFIEHVLGVPPKHMKNKAFDGLFGDVKAYFGVVETQGGGTLHAHFLVWLVDAPPNSEAFHRATIEYGEQYYQDIANYADSIVSTSLPLDVAASNCRFCGHSFTDLQELPIPAEAYEPPHAGRHRLRAEPQLAQCSQCTIKMSSQHVLRRVIFNIDHRVGHRLYEPIQLNAAVQMQVKCRGNVGAAKAAVFRRDMFLATRDNLDDTYGEHLRALNAVPCRYEQREDDAFRTDKVAQAIMALPPSIDDERWPPNAVAFAVAMLVFMLNLHWWSHVGSCFKPSRASSPGQCRYRFPRDRAVSTSCSSAGVTIARQTPFEYVNGFNACLMLAFKSNHDIQVLIGGLEALLRIYYTTKHVTISETL</sequence>
<dbReference type="InterPro" id="IPR025476">
    <property type="entry name" value="Helitron_helicase-like"/>
</dbReference>
<accession>A0A2P4YDI6</accession>
<gene>
    <name evidence="4" type="ORF">PHPALM_6979</name>
</gene>
<reference evidence="4 5" key="1">
    <citation type="journal article" date="2017" name="Genome Biol. Evol.">
        <title>Phytophthora megakarya and P. palmivora, closely related causal agents of cacao black pod rot, underwent increases in genome sizes and gene numbers by different mechanisms.</title>
        <authorList>
            <person name="Ali S.S."/>
            <person name="Shao J."/>
            <person name="Lary D.J."/>
            <person name="Kronmiller B."/>
            <person name="Shen D."/>
            <person name="Strem M.D."/>
            <person name="Amoako-Attah I."/>
            <person name="Akrofi A.Y."/>
            <person name="Begoude B.A."/>
            <person name="Ten Hoopen G.M."/>
            <person name="Coulibaly K."/>
            <person name="Kebe B.I."/>
            <person name="Melnick R.L."/>
            <person name="Guiltinan M.J."/>
            <person name="Tyler B.M."/>
            <person name="Meinhardt L.W."/>
            <person name="Bailey B.A."/>
        </authorList>
    </citation>
    <scope>NUCLEOTIDE SEQUENCE [LARGE SCALE GENOMIC DNA]</scope>
    <source>
        <strain evidence="5">sbr112.9</strain>
    </source>
</reference>
<evidence type="ECO:0000256" key="1">
    <source>
        <dbReference type="SAM" id="MobiDB-lite"/>
    </source>
</evidence>
<name>A0A2P4YDI6_9STRA</name>
<feature type="region of interest" description="Disordered" evidence="1">
    <location>
        <begin position="17"/>
        <end position="58"/>
    </location>
</feature>
<protein>
    <submittedName>
        <fullName evidence="4">Uncharacterized protein</fullName>
    </submittedName>
</protein>
<organism evidence="4 5">
    <name type="scientific">Phytophthora palmivora</name>
    <dbReference type="NCBI Taxonomy" id="4796"/>
    <lineage>
        <taxon>Eukaryota</taxon>
        <taxon>Sar</taxon>
        <taxon>Stramenopiles</taxon>
        <taxon>Oomycota</taxon>
        <taxon>Peronosporomycetes</taxon>
        <taxon>Peronosporales</taxon>
        <taxon>Peronosporaceae</taxon>
        <taxon>Phytophthora</taxon>
    </lineage>
</organism>
<dbReference type="Proteomes" id="UP000237271">
    <property type="component" value="Unassembled WGS sequence"/>
</dbReference>
<evidence type="ECO:0000259" key="2">
    <source>
        <dbReference type="Pfam" id="PF14214"/>
    </source>
</evidence>
<evidence type="ECO:0000259" key="3">
    <source>
        <dbReference type="Pfam" id="PF20209"/>
    </source>
</evidence>